<dbReference type="AlphaFoldDB" id="X1SDZ4"/>
<evidence type="ECO:0000256" key="2">
    <source>
        <dbReference type="ARBA" id="ARBA00023085"/>
    </source>
</evidence>
<protein>
    <recommendedName>
        <fullName evidence="3">Pectinesterase catalytic domain-containing protein</fullName>
    </recommendedName>
</protein>
<evidence type="ECO:0000256" key="1">
    <source>
        <dbReference type="ARBA" id="ARBA00022801"/>
    </source>
</evidence>
<evidence type="ECO:0000313" key="4">
    <source>
        <dbReference type="EMBL" id="GAI91188.1"/>
    </source>
</evidence>
<dbReference type="GO" id="GO:0042545">
    <property type="term" value="P:cell wall modification"/>
    <property type="evidence" value="ECO:0007669"/>
    <property type="project" value="InterPro"/>
</dbReference>
<comment type="caution">
    <text evidence="4">The sequence shown here is derived from an EMBL/GenBank/DDBJ whole genome shotgun (WGS) entry which is preliminary data.</text>
</comment>
<dbReference type="SUPFAM" id="SSF51126">
    <property type="entry name" value="Pectin lyase-like"/>
    <property type="match status" value="1"/>
</dbReference>
<keyword evidence="2" id="KW-0063">Aspartyl esterase</keyword>
<dbReference type="Pfam" id="PF01095">
    <property type="entry name" value="Pectinesterase"/>
    <property type="match status" value="1"/>
</dbReference>
<organism evidence="4">
    <name type="scientific">marine sediment metagenome</name>
    <dbReference type="NCBI Taxonomy" id="412755"/>
    <lineage>
        <taxon>unclassified sequences</taxon>
        <taxon>metagenomes</taxon>
        <taxon>ecological metagenomes</taxon>
    </lineage>
</organism>
<feature type="domain" description="Pectinesterase catalytic" evidence="3">
    <location>
        <begin position="17"/>
        <end position="77"/>
    </location>
</feature>
<proteinExistence type="predicted"/>
<gene>
    <name evidence="4" type="ORF">S12H4_26636</name>
</gene>
<reference evidence="4" key="1">
    <citation type="journal article" date="2014" name="Front. Microbiol.">
        <title>High frequency of phylogenetically diverse reductive dehalogenase-homologous genes in deep subseafloor sedimentary metagenomes.</title>
        <authorList>
            <person name="Kawai M."/>
            <person name="Futagami T."/>
            <person name="Toyoda A."/>
            <person name="Takaki Y."/>
            <person name="Nishi S."/>
            <person name="Hori S."/>
            <person name="Arai W."/>
            <person name="Tsubouchi T."/>
            <person name="Morono Y."/>
            <person name="Uchiyama I."/>
            <person name="Ito T."/>
            <person name="Fujiyama A."/>
            <person name="Inagaki F."/>
            <person name="Takami H."/>
        </authorList>
    </citation>
    <scope>NUCLEOTIDE SEQUENCE</scope>
    <source>
        <strain evidence="4">Expedition CK06-06</strain>
    </source>
</reference>
<evidence type="ECO:0000259" key="3">
    <source>
        <dbReference type="Pfam" id="PF01095"/>
    </source>
</evidence>
<sequence>MPMGFGAVAKKVIATKVVAADGSGDFTDIQDAINALPAGGGVVYIKEGTYTITSSIIITINNVSIIGSGASTIIDGSGFTALDAIFDVGTQNNIIFDMLYFLGNVTYATGILFTTVTDSIISNCWFDTCYEGIQA</sequence>
<accession>X1SDZ4</accession>
<dbReference type="EMBL" id="BARW01015135">
    <property type="protein sequence ID" value="GAI91188.1"/>
    <property type="molecule type" value="Genomic_DNA"/>
</dbReference>
<dbReference type="InterPro" id="IPR011050">
    <property type="entry name" value="Pectin_lyase_fold/virulence"/>
</dbReference>
<name>X1SDZ4_9ZZZZ</name>
<dbReference type="InterPro" id="IPR000070">
    <property type="entry name" value="Pectinesterase_cat"/>
</dbReference>
<dbReference type="InterPro" id="IPR012334">
    <property type="entry name" value="Pectin_lyas_fold"/>
</dbReference>
<dbReference type="Gene3D" id="2.160.20.10">
    <property type="entry name" value="Single-stranded right-handed beta-helix, Pectin lyase-like"/>
    <property type="match status" value="1"/>
</dbReference>
<dbReference type="GO" id="GO:0030599">
    <property type="term" value="F:pectinesterase activity"/>
    <property type="evidence" value="ECO:0007669"/>
    <property type="project" value="InterPro"/>
</dbReference>
<keyword evidence="1" id="KW-0378">Hydrolase</keyword>